<protein>
    <submittedName>
        <fullName evidence="1">Uncharacterized protein</fullName>
    </submittedName>
</protein>
<dbReference type="EMBL" id="LR797147">
    <property type="protein sequence ID" value="CAB4190600.1"/>
    <property type="molecule type" value="Genomic_DNA"/>
</dbReference>
<organism evidence="1">
    <name type="scientific">uncultured Caudovirales phage</name>
    <dbReference type="NCBI Taxonomy" id="2100421"/>
    <lineage>
        <taxon>Viruses</taxon>
        <taxon>Duplodnaviria</taxon>
        <taxon>Heunggongvirae</taxon>
        <taxon>Uroviricota</taxon>
        <taxon>Caudoviricetes</taxon>
        <taxon>Peduoviridae</taxon>
        <taxon>Maltschvirus</taxon>
        <taxon>Maltschvirus maltsch</taxon>
    </lineage>
</organism>
<reference evidence="1" key="1">
    <citation type="submission" date="2020-05" db="EMBL/GenBank/DDBJ databases">
        <authorList>
            <person name="Chiriac C."/>
            <person name="Salcher M."/>
            <person name="Ghai R."/>
            <person name="Kavagutti S V."/>
        </authorList>
    </citation>
    <scope>NUCLEOTIDE SEQUENCE</scope>
</reference>
<evidence type="ECO:0000313" key="1">
    <source>
        <dbReference type="EMBL" id="CAB4190600.1"/>
    </source>
</evidence>
<proteinExistence type="predicted"/>
<accession>A0A6J5R0P0</accession>
<sequence length="206" mass="21194">MANATGSFGLRPINLAGGAPNSQGTNAYFIGSTASAIYQGSPVIAVNAGQIAITGSASGDTYKHVGAFQGCEYVSSTTGKKVFSNFWPGSGYADTNFDIIGNVYDNPMQRFVIATDASFTSRATAKAAIFESTQFATATSGSAVNGSSSASLNVATLDSSNLSLPLKILGIYENPINQDFTAAGVQMIVMFNNHALLEADSEGTVA</sequence>
<gene>
    <name evidence="1" type="ORF">UFOVP1202_70</name>
</gene>
<name>A0A6J5R0P0_9CAUD</name>